<evidence type="ECO:0000313" key="1">
    <source>
        <dbReference type="EMBL" id="KAI3699352.1"/>
    </source>
</evidence>
<proteinExistence type="predicted"/>
<accession>A0ACB8ZMX5</accession>
<gene>
    <name evidence="1" type="ORF">L2E82_43605</name>
</gene>
<reference evidence="2" key="1">
    <citation type="journal article" date="2022" name="Mol. Ecol. Resour.">
        <title>The genomes of chicory, endive, great burdock and yacon provide insights into Asteraceae palaeo-polyploidization history and plant inulin production.</title>
        <authorList>
            <person name="Fan W."/>
            <person name="Wang S."/>
            <person name="Wang H."/>
            <person name="Wang A."/>
            <person name="Jiang F."/>
            <person name="Liu H."/>
            <person name="Zhao H."/>
            <person name="Xu D."/>
            <person name="Zhang Y."/>
        </authorList>
    </citation>
    <scope>NUCLEOTIDE SEQUENCE [LARGE SCALE GENOMIC DNA]</scope>
    <source>
        <strain evidence="2">cv. Punajuju</strain>
    </source>
</reference>
<protein>
    <submittedName>
        <fullName evidence="1">Uncharacterized protein</fullName>
    </submittedName>
</protein>
<sequence length="192" mass="21542">MASESSSSSSSTPSLSSAIDFLSLCHRLKKPKDGDTENTRSPRMKLWNCDILMNDVEGAWEKSMSRKVFVKMLSPTEIAFMGHLVDFNHSVKFKEAAKDGNLIPLYRSIFSDHRTPVLAYRCLVKEDDRDAPIFLSGRAAVQMKNALYVTGGFDGKSYSSLDPREKKWSKIADMNKRKGCHSIVVSNEKAQL</sequence>
<comment type="caution">
    <text evidence="1">The sequence shown here is derived from an EMBL/GenBank/DDBJ whole genome shotgun (WGS) entry which is preliminary data.</text>
</comment>
<dbReference type="EMBL" id="CM042016">
    <property type="protein sequence ID" value="KAI3699352.1"/>
    <property type="molecule type" value="Genomic_DNA"/>
</dbReference>
<evidence type="ECO:0000313" key="2">
    <source>
        <dbReference type="Proteomes" id="UP001055811"/>
    </source>
</evidence>
<name>A0ACB8ZMX5_CICIN</name>
<dbReference type="Proteomes" id="UP001055811">
    <property type="component" value="Linkage Group LG08"/>
</dbReference>
<organism evidence="1 2">
    <name type="scientific">Cichorium intybus</name>
    <name type="common">Chicory</name>
    <dbReference type="NCBI Taxonomy" id="13427"/>
    <lineage>
        <taxon>Eukaryota</taxon>
        <taxon>Viridiplantae</taxon>
        <taxon>Streptophyta</taxon>
        <taxon>Embryophyta</taxon>
        <taxon>Tracheophyta</taxon>
        <taxon>Spermatophyta</taxon>
        <taxon>Magnoliopsida</taxon>
        <taxon>eudicotyledons</taxon>
        <taxon>Gunneridae</taxon>
        <taxon>Pentapetalae</taxon>
        <taxon>asterids</taxon>
        <taxon>campanulids</taxon>
        <taxon>Asterales</taxon>
        <taxon>Asteraceae</taxon>
        <taxon>Cichorioideae</taxon>
        <taxon>Cichorieae</taxon>
        <taxon>Cichoriinae</taxon>
        <taxon>Cichorium</taxon>
    </lineage>
</organism>
<reference evidence="1 2" key="2">
    <citation type="journal article" date="2022" name="Mol. Ecol. Resour.">
        <title>The genomes of chicory, endive, great burdock and yacon provide insights into Asteraceae paleo-polyploidization history and plant inulin production.</title>
        <authorList>
            <person name="Fan W."/>
            <person name="Wang S."/>
            <person name="Wang H."/>
            <person name="Wang A."/>
            <person name="Jiang F."/>
            <person name="Liu H."/>
            <person name="Zhao H."/>
            <person name="Xu D."/>
            <person name="Zhang Y."/>
        </authorList>
    </citation>
    <scope>NUCLEOTIDE SEQUENCE [LARGE SCALE GENOMIC DNA]</scope>
    <source>
        <strain evidence="2">cv. Punajuju</strain>
        <tissue evidence="1">Leaves</tissue>
    </source>
</reference>
<keyword evidence="2" id="KW-1185">Reference proteome</keyword>